<reference evidence="9 10" key="1">
    <citation type="submission" date="2019-11" db="EMBL/GenBank/DDBJ databases">
        <title>Whole genome sequencing identifies a novel species of the genus Arsenicicoccus isolated from human blood.</title>
        <authorList>
            <person name="Jeong J.H."/>
            <person name="Kweon O.J."/>
            <person name="Kim H.R."/>
            <person name="Kim T.-H."/>
            <person name="Ha S.-M."/>
            <person name="Lee M.-K."/>
        </authorList>
    </citation>
    <scope>NUCLEOTIDE SEQUENCE [LARGE SCALE GENOMIC DNA]</scope>
    <source>
        <strain evidence="9 10">MKL-02</strain>
    </source>
</reference>
<comment type="similarity">
    <text evidence="2">Belongs to the polysaccharide synthase family.</text>
</comment>
<dbReference type="Proteomes" id="UP000431092">
    <property type="component" value="Unassembled WGS sequence"/>
</dbReference>
<feature type="transmembrane region" description="Helical" evidence="8">
    <location>
        <begin position="101"/>
        <end position="122"/>
    </location>
</feature>
<feature type="region of interest" description="Disordered" evidence="7">
    <location>
        <begin position="1"/>
        <end position="24"/>
    </location>
</feature>
<proteinExistence type="inferred from homology"/>
<feature type="transmembrane region" description="Helical" evidence="8">
    <location>
        <begin position="363"/>
        <end position="380"/>
    </location>
</feature>
<gene>
    <name evidence="9" type="ORF">GGG17_08020</name>
</gene>
<sequence>MSEHVTDEHHPPPEEEARSTPTGRVGTSTVWNVLQYGGSKLVTFVSTVVLARLLAPEAFGLVALALLAINIFDRLKDLGVGTALVQHSGSWRRIAPTGATLTLVLALGFGLLCLVTAPWLAALLGNDALVPLIQALSVSMLLQGLAVFPDAALRRHLAFKERTLPELGGAVVKAIVSIGMALAGAGAWSLVWGQVAATATMAVLYWLVYLHLTGRARVPGAELTASPLAEPADRHLGWDRPVAGELLRFGGSLSLLALLALVIDNLDYFSIGRRLGETELGYYTMAFRLPELVVIGVCIVIGQVLFSSFSRLQDDRDALREHYLRAIAAVATLTVPAGLGLAAAAGPVVDTVFGEQYAPSEPILVVLGCYSAVYALGFHSGEVYKATGHAGLLNRLAIAQVAVFAPVLWLAAGRSTLAVAVAFLACHVAFTLLRFVVTDRVIGIPLGAQLRAVAPATVSALVMAGVVTLVDRLVPLPQPFVLLVLEVLVGAVVYVGALALLDRQALPRVTRMLRPGGAS</sequence>
<feature type="transmembrane region" description="Helical" evidence="8">
    <location>
        <begin position="322"/>
        <end position="343"/>
    </location>
</feature>
<feature type="transmembrane region" description="Helical" evidence="8">
    <location>
        <begin position="392"/>
        <end position="411"/>
    </location>
</feature>
<evidence type="ECO:0000256" key="4">
    <source>
        <dbReference type="ARBA" id="ARBA00022692"/>
    </source>
</evidence>
<feature type="transmembrane region" description="Helical" evidence="8">
    <location>
        <begin position="41"/>
        <end position="69"/>
    </location>
</feature>
<name>A0A6I3IYD0_9MICO</name>
<feature type="transmembrane region" description="Helical" evidence="8">
    <location>
        <begin position="417"/>
        <end position="437"/>
    </location>
</feature>
<evidence type="ECO:0000313" key="9">
    <source>
        <dbReference type="EMBL" id="MTB71916.1"/>
    </source>
</evidence>
<comment type="subcellular location">
    <subcellularLocation>
        <location evidence="1">Cell membrane</location>
        <topology evidence="1">Multi-pass membrane protein</topology>
    </subcellularLocation>
</comment>
<dbReference type="PANTHER" id="PTHR30250">
    <property type="entry name" value="PST FAMILY PREDICTED COLANIC ACID TRANSPORTER"/>
    <property type="match status" value="1"/>
</dbReference>
<evidence type="ECO:0000256" key="1">
    <source>
        <dbReference type="ARBA" id="ARBA00004651"/>
    </source>
</evidence>
<keyword evidence="4 8" id="KW-0812">Transmembrane</keyword>
<evidence type="ECO:0000313" key="10">
    <source>
        <dbReference type="Proteomes" id="UP000431092"/>
    </source>
</evidence>
<keyword evidence="10" id="KW-1185">Reference proteome</keyword>
<dbReference type="RefSeq" id="WP_154593212.1">
    <property type="nucleotide sequence ID" value="NZ_WLVL01000028.1"/>
</dbReference>
<evidence type="ECO:0000256" key="6">
    <source>
        <dbReference type="ARBA" id="ARBA00023136"/>
    </source>
</evidence>
<evidence type="ECO:0000256" key="8">
    <source>
        <dbReference type="SAM" id="Phobius"/>
    </source>
</evidence>
<keyword evidence="6 8" id="KW-0472">Membrane</keyword>
<keyword evidence="5 8" id="KW-1133">Transmembrane helix</keyword>
<feature type="transmembrane region" description="Helical" evidence="8">
    <location>
        <begin position="128"/>
        <end position="149"/>
    </location>
</feature>
<feature type="transmembrane region" description="Helical" evidence="8">
    <location>
        <begin position="246"/>
        <end position="263"/>
    </location>
</feature>
<dbReference type="InterPro" id="IPR050833">
    <property type="entry name" value="Poly_Biosynth_Transport"/>
</dbReference>
<feature type="transmembrane region" description="Helical" evidence="8">
    <location>
        <begin position="292"/>
        <end position="310"/>
    </location>
</feature>
<dbReference type="GO" id="GO:0005886">
    <property type="term" value="C:plasma membrane"/>
    <property type="evidence" value="ECO:0007669"/>
    <property type="project" value="UniProtKB-SubCell"/>
</dbReference>
<protein>
    <submittedName>
        <fullName evidence="9">Oligosaccharide flippase family protein</fullName>
    </submittedName>
</protein>
<accession>A0A6I3IYD0</accession>
<feature type="transmembrane region" description="Helical" evidence="8">
    <location>
        <begin position="480"/>
        <end position="501"/>
    </location>
</feature>
<dbReference type="AlphaFoldDB" id="A0A6I3IYD0"/>
<dbReference type="EMBL" id="WLVL01000028">
    <property type="protein sequence ID" value="MTB71916.1"/>
    <property type="molecule type" value="Genomic_DNA"/>
</dbReference>
<feature type="compositionally biased region" description="Basic and acidic residues" evidence="7">
    <location>
        <begin position="1"/>
        <end position="18"/>
    </location>
</feature>
<feature type="transmembrane region" description="Helical" evidence="8">
    <location>
        <begin position="449"/>
        <end position="468"/>
    </location>
</feature>
<dbReference type="PANTHER" id="PTHR30250:SF10">
    <property type="entry name" value="LIPOPOLYSACCHARIDE BIOSYNTHESIS PROTEIN WZXC"/>
    <property type="match status" value="1"/>
</dbReference>
<comment type="caution">
    <text evidence="9">The sequence shown here is derived from an EMBL/GenBank/DDBJ whole genome shotgun (WGS) entry which is preliminary data.</text>
</comment>
<keyword evidence="3" id="KW-1003">Cell membrane</keyword>
<dbReference type="CDD" id="cd13127">
    <property type="entry name" value="MATE_tuaB_like"/>
    <property type="match status" value="1"/>
</dbReference>
<evidence type="ECO:0000256" key="3">
    <source>
        <dbReference type="ARBA" id="ARBA00022475"/>
    </source>
</evidence>
<feature type="transmembrane region" description="Helical" evidence="8">
    <location>
        <begin position="195"/>
        <end position="212"/>
    </location>
</feature>
<evidence type="ECO:0000256" key="7">
    <source>
        <dbReference type="SAM" id="MobiDB-lite"/>
    </source>
</evidence>
<evidence type="ECO:0000256" key="2">
    <source>
        <dbReference type="ARBA" id="ARBA00007430"/>
    </source>
</evidence>
<dbReference type="Pfam" id="PF13440">
    <property type="entry name" value="Polysacc_synt_3"/>
    <property type="match status" value="1"/>
</dbReference>
<organism evidence="9 10">
    <name type="scientific">Arsenicicoccus cauae</name>
    <dbReference type="NCBI Taxonomy" id="2663847"/>
    <lineage>
        <taxon>Bacteria</taxon>
        <taxon>Bacillati</taxon>
        <taxon>Actinomycetota</taxon>
        <taxon>Actinomycetes</taxon>
        <taxon>Micrococcales</taxon>
        <taxon>Intrasporangiaceae</taxon>
        <taxon>Arsenicicoccus</taxon>
    </lineage>
</organism>
<evidence type="ECO:0000256" key="5">
    <source>
        <dbReference type="ARBA" id="ARBA00022989"/>
    </source>
</evidence>
<feature type="transmembrane region" description="Helical" evidence="8">
    <location>
        <begin position="170"/>
        <end position="189"/>
    </location>
</feature>